<feature type="non-terminal residue" evidence="1">
    <location>
        <position position="43"/>
    </location>
</feature>
<protein>
    <submittedName>
        <fullName evidence="1">30053_t:CDS:1</fullName>
    </submittedName>
</protein>
<dbReference type="EMBL" id="CAJVQC010068135">
    <property type="protein sequence ID" value="CAG8807840.1"/>
    <property type="molecule type" value="Genomic_DNA"/>
</dbReference>
<evidence type="ECO:0000313" key="1">
    <source>
        <dbReference type="EMBL" id="CAG8807840.1"/>
    </source>
</evidence>
<evidence type="ECO:0000313" key="2">
    <source>
        <dbReference type="Proteomes" id="UP000789920"/>
    </source>
</evidence>
<comment type="caution">
    <text evidence="1">The sequence shown here is derived from an EMBL/GenBank/DDBJ whole genome shotgun (WGS) entry which is preliminary data.</text>
</comment>
<dbReference type="Proteomes" id="UP000789920">
    <property type="component" value="Unassembled WGS sequence"/>
</dbReference>
<organism evidence="1 2">
    <name type="scientific">Racocetra persica</name>
    <dbReference type="NCBI Taxonomy" id="160502"/>
    <lineage>
        <taxon>Eukaryota</taxon>
        <taxon>Fungi</taxon>
        <taxon>Fungi incertae sedis</taxon>
        <taxon>Mucoromycota</taxon>
        <taxon>Glomeromycotina</taxon>
        <taxon>Glomeromycetes</taxon>
        <taxon>Diversisporales</taxon>
        <taxon>Gigasporaceae</taxon>
        <taxon>Racocetra</taxon>
    </lineage>
</organism>
<proteinExistence type="predicted"/>
<keyword evidence="2" id="KW-1185">Reference proteome</keyword>
<gene>
    <name evidence="1" type="ORF">RPERSI_LOCUS22475</name>
</gene>
<sequence>KKIKNNKWEDINEMPFISEILLELTKADIINDKIHNLIDSDEK</sequence>
<feature type="non-terminal residue" evidence="1">
    <location>
        <position position="1"/>
    </location>
</feature>
<reference evidence="1" key="1">
    <citation type="submission" date="2021-06" db="EMBL/GenBank/DDBJ databases">
        <authorList>
            <person name="Kallberg Y."/>
            <person name="Tangrot J."/>
            <person name="Rosling A."/>
        </authorList>
    </citation>
    <scope>NUCLEOTIDE SEQUENCE</scope>
    <source>
        <strain evidence="1">MA461A</strain>
    </source>
</reference>
<name>A0ACA9RU35_9GLOM</name>
<accession>A0ACA9RU35</accession>